<dbReference type="AlphaFoldDB" id="A0A6C0LE57"/>
<evidence type="ECO:0008006" key="2">
    <source>
        <dbReference type="Google" id="ProtNLM"/>
    </source>
</evidence>
<dbReference type="EMBL" id="MN740471">
    <property type="protein sequence ID" value="QHU28315.1"/>
    <property type="molecule type" value="Genomic_DNA"/>
</dbReference>
<name>A0A6C0LE57_9ZZZZ</name>
<evidence type="ECO:0000313" key="1">
    <source>
        <dbReference type="EMBL" id="QHU28315.1"/>
    </source>
</evidence>
<protein>
    <recommendedName>
        <fullName evidence="2">NET domain-containing protein</fullName>
    </recommendedName>
</protein>
<reference evidence="1" key="1">
    <citation type="journal article" date="2020" name="Nature">
        <title>Giant virus diversity and host interactions through global metagenomics.</title>
        <authorList>
            <person name="Schulz F."/>
            <person name="Roux S."/>
            <person name="Paez-Espino D."/>
            <person name="Jungbluth S."/>
            <person name="Walsh D.A."/>
            <person name="Denef V.J."/>
            <person name="McMahon K.D."/>
            <person name="Konstantinidis K.T."/>
            <person name="Eloe-Fadrosh E.A."/>
            <person name="Kyrpides N.C."/>
            <person name="Woyke T."/>
        </authorList>
    </citation>
    <scope>NUCLEOTIDE SEQUENCE</scope>
    <source>
        <strain evidence="1">GVMAG-M-3300027770-73</strain>
    </source>
</reference>
<sequence length="101" mass="11748">MEPTTENLNAIRSKIESMSKFNHVEILKILKKYNSVTLNENKYGTHVNLTDIDPAILEELHAYINYVGTQENALSEMEKQKEQFKNIYFAKDNKDNQGKIK</sequence>
<organism evidence="1">
    <name type="scientific">viral metagenome</name>
    <dbReference type="NCBI Taxonomy" id="1070528"/>
    <lineage>
        <taxon>unclassified sequences</taxon>
        <taxon>metagenomes</taxon>
        <taxon>organismal metagenomes</taxon>
    </lineage>
</organism>
<proteinExistence type="predicted"/>
<accession>A0A6C0LE57</accession>